<evidence type="ECO:0000313" key="8">
    <source>
        <dbReference type="Proteomes" id="UP000248897"/>
    </source>
</evidence>
<feature type="transmembrane region" description="Helical" evidence="6">
    <location>
        <begin position="157"/>
        <end position="176"/>
    </location>
</feature>
<dbReference type="Proteomes" id="UP000248897">
    <property type="component" value="Chromosome 1"/>
</dbReference>
<dbReference type="GO" id="GO:0016020">
    <property type="term" value="C:membrane"/>
    <property type="evidence" value="ECO:0007669"/>
    <property type="project" value="UniProtKB-SubCell"/>
</dbReference>
<dbReference type="EMBL" id="LS483469">
    <property type="protein sequence ID" value="SQI37899.1"/>
    <property type="molecule type" value="Genomic_DNA"/>
</dbReference>
<keyword evidence="3 6" id="KW-0812">Transmembrane</keyword>
<keyword evidence="5 6" id="KW-0472">Membrane</keyword>
<feature type="transmembrane region" description="Helical" evidence="6">
    <location>
        <begin position="58"/>
        <end position="86"/>
    </location>
</feature>
<evidence type="ECO:0000256" key="4">
    <source>
        <dbReference type="ARBA" id="ARBA00022989"/>
    </source>
</evidence>
<name>A0A2X4UGW2_SERPL</name>
<feature type="transmembrane region" description="Helical" evidence="6">
    <location>
        <begin position="210"/>
        <end position="233"/>
    </location>
</feature>
<evidence type="ECO:0000256" key="5">
    <source>
        <dbReference type="ARBA" id="ARBA00023136"/>
    </source>
</evidence>
<comment type="similarity">
    <text evidence="2">Belongs to the autoinducer-2 exporter (AI-2E) (TC 2.A.86) family.</text>
</comment>
<dbReference type="PANTHER" id="PTHR21716">
    <property type="entry name" value="TRANSMEMBRANE PROTEIN"/>
    <property type="match status" value="1"/>
</dbReference>
<evidence type="ECO:0000313" key="7">
    <source>
        <dbReference type="EMBL" id="SQI37899.1"/>
    </source>
</evidence>
<feature type="transmembrane region" description="Helical" evidence="6">
    <location>
        <begin position="29"/>
        <end position="46"/>
    </location>
</feature>
<evidence type="ECO:0000256" key="1">
    <source>
        <dbReference type="ARBA" id="ARBA00004141"/>
    </source>
</evidence>
<dbReference type="AlphaFoldDB" id="A0A2X4UGW2"/>
<dbReference type="PANTHER" id="PTHR21716:SF4">
    <property type="entry name" value="TRANSMEMBRANE PROTEIN 245"/>
    <property type="match status" value="1"/>
</dbReference>
<evidence type="ECO:0000256" key="2">
    <source>
        <dbReference type="ARBA" id="ARBA00009773"/>
    </source>
</evidence>
<protein>
    <submittedName>
        <fullName evidence="7">Putative inner membrane protein</fullName>
    </submittedName>
</protein>
<evidence type="ECO:0000256" key="6">
    <source>
        <dbReference type="SAM" id="Phobius"/>
    </source>
</evidence>
<feature type="transmembrane region" description="Helical" evidence="6">
    <location>
        <begin position="239"/>
        <end position="269"/>
    </location>
</feature>
<dbReference type="Pfam" id="PF01594">
    <property type="entry name" value="AI-2E_transport"/>
    <property type="match status" value="1"/>
</dbReference>
<dbReference type="RefSeq" id="WP_063197741.1">
    <property type="nucleotide sequence ID" value="NZ_CAMITG010000002.1"/>
</dbReference>
<evidence type="ECO:0000256" key="3">
    <source>
        <dbReference type="ARBA" id="ARBA00022692"/>
    </source>
</evidence>
<gene>
    <name evidence="7" type="primary">ydiK_1</name>
    <name evidence="7" type="ORF">NCTC12961_02497</name>
</gene>
<sequence>MMSKGISKGFFILILFIVTAAFLDVLGPYYSSVLWAIILAVIFHPLKNKLKQYLGDRNGLVSLLTLLVICLIVFTPLAIIASSLALEFNVLYEKLQNNNTQLPAMLAEVMQHLPGWARHFLAEHNLDSAAEIQKQLSEVALKGGQFLAGSVFLIGKGTFNFAVGFGIMLYLLFFLLKDGPYLVTLALEALPLSEHVKHHLFVKFAAVSRATVKGTVVVAIVQGALGGLAFYITGIDGSLLWGALMAFLSIIPAVGSAIIWVPAAIYFFATGMLWQGAFLAGFFVVIIGLVDNILRPLLVGKDTKMPDYLILISTLGGMEIYGINGFVIGPLIAALFIACWNILSGRDSEETTDEIDEAFIEEGKNHPDAG</sequence>
<feature type="transmembrane region" description="Helical" evidence="6">
    <location>
        <begin position="276"/>
        <end position="298"/>
    </location>
</feature>
<accession>A0A2X4UGW2</accession>
<reference evidence="7 8" key="1">
    <citation type="submission" date="2018-06" db="EMBL/GenBank/DDBJ databases">
        <authorList>
            <consortium name="Pathogen Informatics"/>
            <person name="Doyle S."/>
        </authorList>
    </citation>
    <scope>NUCLEOTIDE SEQUENCE [LARGE SCALE GENOMIC DNA]</scope>
    <source>
        <strain evidence="7 8">NCTC12961</strain>
    </source>
</reference>
<proteinExistence type="inferred from homology"/>
<feature type="transmembrane region" description="Helical" evidence="6">
    <location>
        <begin position="318"/>
        <end position="343"/>
    </location>
</feature>
<comment type="subcellular location">
    <subcellularLocation>
        <location evidence="1">Membrane</location>
        <topology evidence="1">Multi-pass membrane protein</topology>
    </subcellularLocation>
</comment>
<keyword evidence="4 6" id="KW-1133">Transmembrane helix</keyword>
<feature type="transmembrane region" description="Helical" evidence="6">
    <location>
        <begin position="5"/>
        <end position="23"/>
    </location>
</feature>
<dbReference type="InterPro" id="IPR002549">
    <property type="entry name" value="AI-2E-like"/>
</dbReference>
<organism evidence="7 8">
    <name type="scientific">Serratia plymuthica</name>
    <dbReference type="NCBI Taxonomy" id="82996"/>
    <lineage>
        <taxon>Bacteria</taxon>
        <taxon>Pseudomonadati</taxon>
        <taxon>Pseudomonadota</taxon>
        <taxon>Gammaproteobacteria</taxon>
        <taxon>Enterobacterales</taxon>
        <taxon>Yersiniaceae</taxon>
        <taxon>Serratia</taxon>
    </lineage>
</organism>